<keyword evidence="2" id="KW-1185">Reference proteome</keyword>
<evidence type="ECO:0000313" key="1">
    <source>
        <dbReference type="EMBL" id="MFC3152275.1"/>
    </source>
</evidence>
<accession>A0ABV7HIL3</accession>
<dbReference type="Proteomes" id="UP001595476">
    <property type="component" value="Unassembled WGS sequence"/>
</dbReference>
<gene>
    <name evidence="1" type="ORF">ACFOEK_14665</name>
</gene>
<dbReference type="RefSeq" id="WP_386722203.1">
    <property type="nucleotide sequence ID" value="NZ_JBHRSZ010000006.1"/>
</dbReference>
<protein>
    <recommendedName>
        <fullName evidence="3">Phospholipid/glycerol acyltransferase domain-containing protein</fullName>
    </recommendedName>
</protein>
<sequence>MKRFKDFSFVGKALTKVLTKKISFHPASDNMCEILSEHPQLVVALNHGPMLGPLATTIALNKLYSDNGGADRKPIAIMWRLFYQIPLYKYAIQYITQVDRGLNFDEFLAKMENEGFTDLLVKPEGENCNYGNGLDIEPFLSPRFIEFALRLNVPVLVMVHQGSEQWGKTLPVSSKLDPLLKKLPKKSYDRIRETRLLNIPKLTRRLKELKVMYKLYQPDISLSDLPDDIEQRKVMIAQEAEKVRSLMQSMMDELKQG</sequence>
<evidence type="ECO:0008006" key="3">
    <source>
        <dbReference type="Google" id="ProtNLM"/>
    </source>
</evidence>
<reference evidence="2" key="1">
    <citation type="journal article" date="2019" name="Int. J. Syst. Evol. Microbiol.">
        <title>The Global Catalogue of Microorganisms (GCM) 10K type strain sequencing project: providing services to taxonomists for standard genome sequencing and annotation.</title>
        <authorList>
            <consortium name="The Broad Institute Genomics Platform"/>
            <consortium name="The Broad Institute Genome Sequencing Center for Infectious Disease"/>
            <person name="Wu L."/>
            <person name="Ma J."/>
        </authorList>
    </citation>
    <scope>NUCLEOTIDE SEQUENCE [LARGE SCALE GENOMIC DNA]</scope>
    <source>
        <strain evidence="2">KCTC 52438</strain>
    </source>
</reference>
<comment type="caution">
    <text evidence="1">The sequence shown here is derived from an EMBL/GenBank/DDBJ whole genome shotgun (WGS) entry which is preliminary data.</text>
</comment>
<evidence type="ECO:0000313" key="2">
    <source>
        <dbReference type="Proteomes" id="UP001595476"/>
    </source>
</evidence>
<organism evidence="1 2">
    <name type="scientific">Litoribrevibacter euphylliae</name>
    <dbReference type="NCBI Taxonomy" id="1834034"/>
    <lineage>
        <taxon>Bacteria</taxon>
        <taxon>Pseudomonadati</taxon>
        <taxon>Pseudomonadota</taxon>
        <taxon>Gammaproteobacteria</taxon>
        <taxon>Oceanospirillales</taxon>
        <taxon>Oceanospirillaceae</taxon>
        <taxon>Litoribrevibacter</taxon>
    </lineage>
</organism>
<proteinExistence type="predicted"/>
<dbReference type="EMBL" id="JBHRSZ010000006">
    <property type="protein sequence ID" value="MFC3152275.1"/>
    <property type="molecule type" value="Genomic_DNA"/>
</dbReference>
<name>A0ABV7HIL3_9GAMM</name>